<dbReference type="EMBL" id="JAOCAE010000009">
    <property type="protein sequence ID" value="MDH1237256.1"/>
    <property type="molecule type" value="Genomic_DNA"/>
</dbReference>
<proteinExistence type="predicted"/>
<comment type="caution">
    <text evidence="1">The sequence shown here is derived from an EMBL/GenBank/DDBJ whole genome shotgun (WGS) entry which is preliminary data.</text>
</comment>
<sequence length="75" mass="8278">MDVSVNSRAILDYQKAVKDAEALLNQKMSEAFAEIQDRYGVTPTVVELYVVEARPVGSFCAQGVYNGCRLEFGSE</sequence>
<evidence type="ECO:0000313" key="1">
    <source>
        <dbReference type="EMBL" id="MDH1237256.1"/>
    </source>
</evidence>
<name>A0AA42P9H3_STUST</name>
<dbReference type="Proteomes" id="UP001158500">
    <property type="component" value="Unassembled WGS sequence"/>
</dbReference>
<gene>
    <name evidence="1" type="ORF">N5C32_14550</name>
</gene>
<accession>A0AA42P9H3</accession>
<dbReference type="AlphaFoldDB" id="A0AA42P9H3"/>
<organism evidence="1 2">
    <name type="scientific">Stutzerimonas stutzeri</name>
    <name type="common">Pseudomonas stutzeri</name>
    <dbReference type="NCBI Taxonomy" id="316"/>
    <lineage>
        <taxon>Bacteria</taxon>
        <taxon>Pseudomonadati</taxon>
        <taxon>Pseudomonadota</taxon>
        <taxon>Gammaproteobacteria</taxon>
        <taxon>Pseudomonadales</taxon>
        <taxon>Pseudomonadaceae</taxon>
        <taxon>Stutzerimonas</taxon>
    </lineage>
</organism>
<protein>
    <submittedName>
        <fullName evidence="1">Uncharacterized protein</fullName>
    </submittedName>
</protein>
<reference evidence="1" key="1">
    <citation type="submission" date="2022-09" db="EMBL/GenBank/DDBJ databases">
        <title>Intensive care unit water sources are persistently colonized with multi-drug resistant bacteria and are the site of extensive horizontal gene transfer of antibiotic resistance genes.</title>
        <authorList>
            <person name="Diorio-Toth L."/>
        </authorList>
    </citation>
    <scope>NUCLEOTIDE SEQUENCE</scope>
    <source>
        <strain evidence="1">GD03947</strain>
    </source>
</reference>
<dbReference type="RefSeq" id="WP_279641629.1">
    <property type="nucleotide sequence ID" value="NZ_JAOCAE010000009.1"/>
</dbReference>
<evidence type="ECO:0000313" key="2">
    <source>
        <dbReference type="Proteomes" id="UP001158500"/>
    </source>
</evidence>